<dbReference type="EMBL" id="CP158373">
    <property type="protein sequence ID" value="XBY66512.1"/>
    <property type="molecule type" value="Genomic_DNA"/>
</dbReference>
<proteinExistence type="predicted"/>
<organism evidence="1">
    <name type="scientific">Pseudomonas solani</name>
    <dbReference type="NCBI Taxonomy" id="2731552"/>
    <lineage>
        <taxon>Bacteria</taxon>
        <taxon>Pseudomonadati</taxon>
        <taxon>Pseudomonadota</taxon>
        <taxon>Gammaproteobacteria</taxon>
        <taxon>Pseudomonadales</taxon>
        <taxon>Pseudomonadaceae</taxon>
        <taxon>Pseudomonas</taxon>
    </lineage>
</organism>
<gene>
    <name evidence="1" type="ORF">ABS648_12330</name>
</gene>
<dbReference type="RefSeq" id="WP_021217982.1">
    <property type="nucleotide sequence ID" value="NZ_CP158373.1"/>
</dbReference>
<accession>A0AAU7YA12</accession>
<sequence length="126" mass="14140">MQMTSELHKKALSARMGTVCSALAELIRLRQFVLSQQDLTLLESRGDPFIDGWVFAYRYYSAPSEHHEMLRLGLASSNARVREQACDIVGDNAIHEFRPELEALSHDGEAFVAEAASYCLVQLHMA</sequence>
<protein>
    <recommendedName>
        <fullName evidence="2">HEAT repeat domain-containing protein</fullName>
    </recommendedName>
</protein>
<evidence type="ECO:0000313" key="1">
    <source>
        <dbReference type="EMBL" id="XBY66512.1"/>
    </source>
</evidence>
<name>A0AAU7YA12_9PSED</name>
<dbReference type="AlphaFoldDB" id="A0AAU7YA12"/>
<reference evidence="1" key="1">
    <citation type="submission" date="2023-08" db="EMBL/GenBank/DDBJ databases">
        <title>Increased levels of nutrients transform a symbiont into a lethal pathobiont.</title>
        <authorList>
            <person name="Lachnit T."/>
            <person name="Ulrich L."/>
            <person name="Willmer F.M."/>
            <person name="Hasenbein T."/>
            <person name="Steiner L.X."/>
            <person name="Wolters M."/>
            <person name="Herbst E.M."/>
            <person name="Deines P."/>
        </authorList>
    </citation>
    <scope>NUCLEOTIDE SEQUENCE</scope>
    <source>
        <strain evidence="1">T3</strain>
    </source>
</reference>
<evidence type="ECO:0008006" key="2">
    <source>
        <dbReference type="Google" id="ProtNLM"/>
    </source>
</evidence>